<dbReference type="EMBL" id="CAXIEN010000346">
    <property type="protein sequence ID" value="CAL1294441.1"/>
    <property type="molecule type" value="Genomic_DNA"/>
</dbReference>
<reference evidence="1 2" key="1">
    <citation type="submission" date="2024-04" db="EMBL/GenBank/DDBJ databases">
        <authorList>
            <person name="Rising A."/>
            <person name="Reimegard J."/>
            <person name="Sonavane S."/>
            <person name="Akerstrom W."/>
            <person name="Nylinder S."/>
            <person name="Hedman E."/>
            <person name="Kallberg Y."/>
        </authorList>
    </citation>
    <scope>NUCLEOTIDE SEQUENCE [LARGE SCALE GENOMIC DNA]</scope>
</reference>
<organism evidence="1 2">
    <name type="scientific">Larinioides sclopetarius</name>
    <dbReference type="NCBI Taxonomy" id="280406"/>
    <lineage>
        <taxon>Eukaryota</taxon>
        <taxon>Metazoa</taxon>
        <taxon>Ecdysozoa</taxon>
        <taxon>Arthropoda</taxon>
        <taxon>Chelicerata</taxon>
        <taxon>Arachnida</taxon>
        <taxon>Araneae</taxon>
        <taxon>Araneomorphae</taxon>
        <taxon>Entelegynae</taxon>
        <taxon>Araneoidea</taxon>
        <taxon>Araneidae</taxon>
        <taxon>Larinioides</taxon>
    </lineage>
</organism>
<dbReference type="Proteomes" id="UP001497382">
    <property type="component" value="Unassembled WGS sequence"/>
</dbReference>
<evidence type="ECO:0000313" key="1">
    <source>
        <dbReference type="EMBL" id="CAL1294441.1"/>
    </source>
</evidence>
<protein>
    <submittedName>
        <fullName evidence="1">Uncharacterized protein</fullName>
    </submittedName>
</protein>
<feature type="non-terminal residue" evidence="1">
    <location>
        <position position="51"/>
    </location>
</feature>
<name>A0AAV2BF43_9ARAC</name>
<comment type="caution">
    <text evidence="1">The sequence shown here is derived from an EMBL/GenBank/DDBJ whole genome shotgun (WGS) entry which is preliminary data.</text>
</comment>
<accession>A0AAV2BF43</accession>
<evidence type="ECO:0000313" key="2">
    <source>
        <dbReference type="Proteomes" id="UP001497382"/>
    </source>
</evidence>
<proteinExistence type="predicted"/>
<keyword evidence="2" id="KW-1185">Reference proteome</keyword>
<dbReference type="AlphaFoldDB" id="A0AAV2BF43"/>
<gene>
    <name evidence="1" type="ORF">LARSCL_LOCUS18712</name>
</gene>
<sequence>MVPYCCAINCNEKGTKANHYLPTHFTGTAGIYGTQATPPILKKAFQRQNDV</sequence>